<name>A0ACB8DXI4_DERSI</name>
<dbReference type="EMBL" id="CM023470">
    <property type="protein sequence ID" value="KAH7979001.1"/>
    <property type="molecule type" value="Genomic_DNA"/>
</dbReference>
<protein>
    <submittedName>
        <fullName evidence="1">Uncharacterized protein</fullName>
    </submittedName>
</protein>
<evidence type="ECO:0000313" key="1">
    <source>
        <dbReference type="EMBL" id="KAH7979001.1"/>
    </source>
</evidence>
<proteinExistence type="predicted"/>
<gene>
    <name evidence="1" type="ORF">HPB49_007733</name>
</gene>
<keyword evidence="2" id="KW-1185">Reference proteome</keyword>
<reference evidence="1" key="1">
    <citation type="submission" date="2020-05" db="EMBL/GenBank/DDBJ databases">
        <title>Large-scale comparative analyses of tick genomes elucidate their genetic diversity and vector capacities.</title>
        <authorList>
            <person name="Jia N."/>
            <person name="Wang J."/>
            <person name="Shi W."/>
            <person name="Du L."/>
            <person name="Sun Y."/>
            <person name="Zhan W."/>
            <person name="Jiang J."/>
            <person name="Wang Q."/>
            <person name="Zhang B."/>
            <person name="Ji P."/>
            <person name="Sakyi L.B."/>
            <person name="Cui X."/>
            <person name="Yuan T."/>
            <person name="Jiang B."/>
            <person name="Yang W."/>
            <person name="Lam T.T.-Y."/>
            <person name="Chang Q."/>
            <person name="Ding S."/>
            <person name="Wang X."/>
            <person name="Zhu J."/>
            <person name="Ruan X."/>
            <person name="Zhao L."/>
            <person name="Wei J."/>
            <person name="Que T."/>
            <person name="Du C."/>
            <person name="Cheng J."/>
            <person name="Dai P."/>
            <person name="Han X."/>
            <person name="Huang E."/>
            <person name="Gao Y."/>
            <person name="Liu J."/>
            <person name="Shao H."/>
            <person name="Ye R."/>
            <person name="Li L."/>
            <person name="Wei W."/>
            <person name="Wang X."/>
            <person name="Wang C."/>
            <person name="Yang T."/>
            <person name="Huo Q."/>
            <person name="Li W."/>
            <person name="Guo W."/>
            <person name="Chen H."/>
            <person name="Zhou L."/>
            <person name="Ni X."/>
            <person name="Tian J."/>
            <person name="Zhou Y."/>
            <person name="Sheng Y."/>
            <person name="Liu T."/>
            <person name="Pan Y."/>
            <person name="Xia L."/>
            <person name="Li J."/>
            <person name="Zhao F."/>
            <person name="Cao W."/>
        </authorList>
    </citation>
    <scope>NUCLEOTIDE SEQUENCE</scope>
    <source>
        <strain evidence="1">Dsil-2018</strain>
    </source>
</reference>
<accession>A0ACB8DXI4</accession>
<evidence type="ECO:0000313" key="2">
    <source>
        <dbReference type="Proteomes" id="UP000821865"/>
    </source>
</evidence>
<organism evidence="1 2">
    <name type="scientific">Dermacentor silvarum</name>
    <name type="common">Tick</name>
    <dbReference type="NCBI Taxonomy" id="543639"/>
    <lineage>
        <taxon>Eukaryota</taxon>
        <taxon>Metazoa</taxon>
        <taxon>Ecdysozoa</taxon>
        <taxon>Arthropoda</taxon>
        <taxon>Chelicerata</taxon>
        <taxon>Arachnida</taxon>
        <taxon>Acari</taxon>
        <taxon>Parasitiformes</taxon>
        <taxon>Ixodida</taxon>
        <taxon>Ixodoidea</taxon>
        <taxon>Ixodidae</taxon>
        <taxon>Rhipicephalinae</taxon>
        <taxon>Dermacentor</taxon>
    </lineage>
</organism>
<sequence>MLEAGWGAQASARRTHMLSRPEAVQDDTRHGMVFPRISRSTSRRAPVYFCVFTCPSAPRILHTAATNYFQKHFVQNPFGAVCSVCDRLWFAKDLSKAPQHSHGILPEHFPNRDISAFRVCRTCRTSLNEVKIPNYSTSNGYVYPPKPSYLPRLNAVSERLIAPRIPFMQIRRLVYHTSGQLSITGPIVNVPISVPKTIAILPNKHVNDVALHVNIKRPFLAVANQKLHEIANAWFTQLSNSVINLSPTPPVRPVGEEEEMERGGEAETRLENLLDDSGVTQYE</sequence>
<comment type="caution">
    <text evidence="1">The sequence shown here is derived from an EMBL/GenBank/DDBJ whole genome shotgun (WGS) entry which is preliminary data.</text>
</comment>
<dbReference type="Proteomes" id="UP000821865">
    <property type="component" value="Chromosome 1"/>
</dbReference>